<protein>
    <submittedName>
        <fullName evidence="4">TetR/AcrR family transcriptional regulator</fullName>
    </submittedName>
</protein>
<dbReference type="RefSeq" id="WP_196100393.1">
    <property type="nucleotide sequence ID" value="NZ_CP064939.1"/>
</dbReference>
<accession>A0A7S9Q0M3</accession>
<dbReference type="EMBL" id="CP064939">
    <property type="protein sequence ID" value="QPH40941.1"/>
    <property type="molecule type" value="Genomic_DNA"/>
</dbReference>
<dbReference type="InterPro" id="IPR001647">
    <property type="entry name" value="HTH_TetR"/>
</dbReference>
<dbReference type="SUPFAM" id="SSF46689">
    <property type="entry name" value="Homeodomain-like"/>
    <property type="match status" value="1"/>
</dbReference>
<keyword evidence="1 2" id="KW-0238">DNA-binding</keyword>
<feature type="DNA-binding region" description="H-T-H motif" evidence="2">
    <location>
        <begin position="37"/>
        <end position="56"/>
    </location>
</feature>
<name>A0A7S9Q0M3_9SPHI</name>
<feature type="domain" description="HTH tetR-type" evidence="3">
    <location>
        <begin position="14"/>
        <end position="74"/>
    </location>
</feature>
<dbReference type="GO" id="GO:0003677">
    <property type="term" value="F:DNA binding"/>
    <property type="evidence" value="ECO:0007669"/>
    <property type="project" value="UniProtKB-UniRule"/>
</dbReference>
<sequence length="212" mass="24372">MKDKVEKRPVRNKEQSKQKFLDAVGKIITEKGFPGLKINDIAATAGLDKKLIYRYFGNLQQLIDQYISTQDFWSNVNEEQTFEKIEDGGKTFVKSALKAQFEYIRQNEAFRKLLLWRLSEEKESLRKLTENQEASGEALFKSFIDPHFGKKAEQFRAISAILVSGIYYLNLFSQFNGSVFCGIDLNTPEGKHSIEEALNLLVDLSYENISDH</sequence>
<dbReference type="AlphaFoldDB" id="A0A7S9Q0M3"/>
<dbReference type="PANTHER" id="PTHR30328">
    <property type="entry name" value="TRANSCRIPTIONAL REPRESSOR"/>
    <property type="match status" value="1"/>
</dbReference>
<dbReference type="InterPro" id="IPR050109">
    <property type="entry name" value="HTH-type_TetR-like_transc_reg"/>
</dbReference>
<dbReference type="PRINTS" id="PR00455">
    <property type="entry name" value="HTHTETR"/>
</dbReference>
<evidence type="ECO:0000259" key="3">
    <source>
        <dbReference type="PROSITE" id="PS50977"/>
    </source>
</evidence>
<evidence type="ECO:0000256" key="2">
    <source>
        <dbReference type="PROSITE-ProRule" id="PRU00335"/>
    </source>
</evidence>
<dbReference type="KEGG" id="pex:IZT61_06665"/>
<dbReference type="PROSITE" id="PS50977">
    <property type="entry name" value="HTH_TETR_2"/>
    <property type="match status" value="1"/>
</dbReference>
<proteinExistence type="predicted"/>
<dbReference type="Pfam" id="PF00440">
    <property type="entry name" value="TetR_N"/>
    <property type="match status" value="1"/>
</dbReference>
<gene>
    <name evidence="4" type="ORF">IZT61_06665</name>
</gene>
<evidence type="ECO:0000313" key="5">
    <source>
        <dbReference type="Proteomes" id="UP000594759"/>
    </source>
</evidence>
<organism evidence="4 5">
    <name type="scientific">Pedobacter endophyticus</name>
    <dbReference type="NCBI Taxonomy" id="2789740"/>
    <lineage>
        <taxon>Bacteria</taxon>
        <taxon>Pseudomonadati</taxon>
        <taxon>Bacteroidota</taxon>
        <taxon>Sphingobacteriia</taxon>
        <taxon>Sphingobacteriales</taxon>
        <taxon>Sphingobacteriaceae</taxon>
        <taxon>Pedobacter</taxon>
    </lineage>
</organism>
<dbReference type="InterPro" id="IPR009057">
    <property type="entry name" value="Homeodomain-like_sf"/>
</dbReference>
<dbReference type="Gene3D" id="1.10.357.10">
    <property type="entry name" value="Tetracycline Repressor, domain 2"/>
    <property type="match status" value="1"/>
</dbReference>
<keyword evidence="5" id="KW-1185">Reference proteome</keyword>
<dbReference type="Proteomes" id="UP000594759">
    <property type="component" value="Chromosome"/>
</dbReference>
<dbReference type="PANTHER" id="PTHR30328:SF54">
    <property type="entry name" value="HTH-TYPE TRANSCRIPTIONAL REPRESSOR SCO4008"/>
    <property type="match status" value="1"/>
</dbReference>
<reference evidence="4 5" key="1">
    <citation type="submission" date="2020-11" db="EMBL/GenBank/DDBJ databases">
        <title>Pedobacter endophytica, an endophytic bacteria isolated form Carex pumila.</title>
        <authorList>
            <person name="Peng Y."/>
            <person name="Jiang L."/>
            <person name="Lee J."/>
        </authorList>
    </citation>
    <scope>NUCLEOTIDE SEQUENCE [LARGE SCALE GENOMIC DNA]</scope>
    <source>
        <strain evidence="4 5">JBR3-12</strain>
    </source>
</reference>
<evidence type="ECO:0000313" key="4">
    <source>
        <dbReference type="EMBL" id="QPH40941.1"/>
    </source>
</evidence>
<evidence type="ECO:0000256" key="1">
    <source>
        <dbReference type="ARBA" id="ARBA00023125"/>
    </source>
</evidence>